<feature type="transmembrane region" description="Helical" evidence="1">
    <location>
        <begin position="64"/>
        <end position="82"/>
    </location>
</feature>
<keyword evidence="1" id="KW-1133">Transmembrane helix</keyword>
<gene>
    <name evidence="2" type="ORF">RNC47_23820</name>
</gene>
<dbReference type="EMBL" id="JAVREM010000038">
    <property type="protein sequence ID" value="MDT0321360.1"/>
    <property type="molecule type" value="Genomic_DNA"/>
</dbReference>
<organism evidence="2 3">
    <name type="scientific">Streptomyces millisiae</name>
    <dbReference type="NCBI Taxonomy" id="3075542"/>
    <lineage>
        <taxon>Bacteria</taxon>
        <taxon>Bacillati</taxon>
        <taxon>Actinomycetota</taxon>
        <taxon>Actinomycetes</taxon>
        <taxon>Kitasatosporales</taxon>
        <taxon>Streptomycetaceae</taxon>
        <taxon>Streptomyces</taxon>
    </lineage>
</organism>
<evidence type="ECO:0008006" key="4">
    <source>
        <dbReference type="Google" id="ProtNLM"/>
    </source>
</evidence>
<sequence>MTTETSGVRTARVLAQRVAMPLFKTALVVFLLLGTVVVVCQAIGVAGRDAGLVSGVLDGLGKAMTTTAGLTGLLAFAMSYLFRWEKGGED</sequence>
<name>A0ABU2LUT2_9ACTN</name>
<protein>
    <recommendedName>
        <fullName evidence="4">Integral membrane protein</fullName>
    </recommendedName>
</protein>
<keyword evidence="1" id="KW-0472">Membrane</keyword>
<keyword evidence="3" id="KW-1185">Reference proteome</keyword>
<comment type="caution">
    <text evidence="2">The sequence shown here is derived from an EMBL/GenBank/DDBJ whole genome shotgun (WGS) entry which is preliminary data.</text>
</comment>
<accession>A0ABU2LUT2</accession>
<dbReference type="Proteomes" id="UP001183420">
    <property type="component" value="Unassembled WGS sequence"/>
</dbReference>
<proteinExistence type="predicted"/>
<evidence type="ECO:0000313" key="3">
    <source>
        <dbReference type="Proteomes" id="UP001183420"/>
    </source>
</evidence>
<feature type="transmembrane region" description="Helical" evidence="1">
    <location>
        <begin position="21"/>
        <end position="44"/>
    </location>
</feature>
<evidence type="ECO:0000313" key="2">
    <source>
        <dbReference type="EMBL" id="MDT0321360.1"/>
    </source>
</evidence>
<evidence type="ECO:0000256" key="1">
    <source>
        <dbReference type="SAM" id="Phobius"/>
    </source>
</evidence>
<keyword evidence="1" id="KW-0812">Transmembrane</keyword>
<reference evidence="3" key="1">
    <citation type="submission" date="2023-07" db="EMBL/GenBank/DDBJ databases">
        <title>30 novel species of actinomycetes from the DSMZ collection.</title>
        <authorList>
            <person name="Nouioui I."/>
        </authorList>
    </citation>
    <scope>NUCLEOTIDE SEQUENCE [LARGE SCALE GENOMIC DNA]</scope>
    <source>
        <strain evidence="3">DSM 44918</strain>
    </source>
</reference>
<dbReference type="RefSeq" id="WP_311601571.1">
    <property type="nucleotide sequence ID" value="NZ_JAVREM010000038.1"/>
</dbReference>